<evidence type="ECO:0000256" key="2">
    <source>
        <dbReference type="SAM" id="Phobius"/>
    </source>
</evidence>
<dbReference type="RefSeq" id="WP_135972983.1">
    <property type="nucleotide sequence ID" value="NZ_CP039291.1"/>
</dbReference>
<keyword evidence="2" id="KW-1133">Transmembrane helix</keyword>
<feature type="transmembrane region" description="Helical" evidence="2">
    <location>
        <begin position="91"/>
        <end position="113"/>
    </location>
</feature>
<sequence>MVTHSGWASDTRPDAPQDHRSLGQLVSDLSEQASRLVRAEIDLAKAEMAAKAKQAGIGAGLLAAAGVLGLYAFGTLLATIIIALANVVDAWLAALIVTVVLLVVTGVLALLGVKRLQKGMPPTPERAKENVHEDVDAVKKGFGG</sequence>
<feature type="transmembrane region" description="Helical" evidence="2">
    <location>
        <begin position="61"/>
        <end position="85"/>
    </location>
</feature>
<gene>
    <name evidence="3" type="ORF">E5225_02890</name>
</gene>
<dbReference type="InterPro" id="IPR009937">
    <property type="entry name" value="Phage_holin_3_6"/>
</dbReference>
<dbReference type="KEGG" id="celz:E5225_02890"/>
<feature type="compositionally biased region" description="Basic and acidic residues" evidence="1">
    <location>
        <begin position="11"/>
        <end position="20"/>
    </location>
</feature>
<reference evidence="3 4" key="1">
    <citation type="submission" date="2019-04" db="EMBL/GenBank/DDBJ databases">
        <title>Isolation and identification of Cellulomonas shaoxiangyii sp. Nov. isolated from feces of the Tibetan antelopes (Pantholops hodgsonii) in the Qinghai-Tibet plateau of China.</title>
        <authorList>
            <person name="Tian Z."/>
        </authorList>
    </citation>
    <scope>NUCLEOTIDE SEQUENCE [LARGE SCALE GENOMIC DNA]</scope>
    <source>
        <strain evidence="3 4">Z28</strain>
    </source>
</reference>
<dbReference type="Pfam" id="PF07332">
    <property type="entry name" value="Phage_holin_3_6"/>
    <property type="match status" value="1"/>
</dbReference>
<protein>
    <submittedName>
        <fullName evidence="3">Phage holin family protein</fullName>
    </submittedName>
</protein>
<name>A0A4P7SIY4_9CELL</name>
<keyword evidence="2" id="KW-0472">Membrane</keyword>
<organism evidence="3 4">
    <name type="scientific">Cellulomonas shaoxiangyii</name>
    <dbReference type="NCBI Taxonomy" id="2566013"/>
    <lineage>
        <taxon>Bacteria</taxon>
        <taxon>Bacillati</taxon>
        <taxon>Actinomycetota</taxon>
        <taxon>Actinomycetes</taxon>
        <taxon>Micrococcales</taxon>
        <taxon>Cellulomonadaceae</taxon>
        <taxon>Cellulomonas</taxon>
    </lineage>
</organism>
<evidence type="ECO:0000313" key="3">
    <source>
        <dbReference type="EMBL" id="QCB92654.1"/>
    </source>
</evidence>
<dbReference type="EMBL" id="CP039291">
    <property type="protein sequence ID" value="QCB92654.1"/>
    <property type="molecule type" value="Genomic_DNA"/>
</dbReference>
<accession>A0A4P7SIY4</accession>
<dbReference type="Proteomes" id="UP000296469">
    <property type="component" value="Chromosome"/>
</dbReference>
<dbReference type="AlphaFoldDB" id="A0A4P7SIY4"/>
<keyword evidence="2" id="KW-0812">Transmembrane</keyword>
<feature type="region of interest" description="Disordered" evidence="1">
    <location>
        <begin position="1"/>
        <end position="20"/>
    </location>
</feature>
<proteinExistence type="predicted"/>
<keyword evidence="4" id="KW-1185">Reference proteome</keyword>
<evidence type="ECO:0000256" key="1">
    <source>
        <dbReference type="SAM" id="MobiDB-lite"/>
    </source>
</evidence>
<dbReference type="SUPFAM" id="SSF103473">
    <property type="entry name" value="MFS general substrate transporter"/>
    <property type="match status" value="1"/>
</dbReference>
<dbReference type="OrthoDB" id="5148485at2"/>
<dbReference type="InterPro" id="IPR036259">
    <property type="entry name" value="MFS_trans_sf"/>
</dbReference>
<evidence type="ECO:0000313" key="4">
    <source>
        <dbReference type="Proteomes" id="UP000296469"/>
    </source>
</evidence>